<reference evidence="4" key="1">
    <citation type="submission" date="2025-08" db="UniProtKB">
        <authorList>
            <consortium name="RefSeq"/>
        </authorList>
    </citation>
    <scope>IDENTIFICATION</scope>
    <source>
        <tissue evidence="4">Whole larvae</tissue>
    </source>
</reference>
<evidence type="ECO:0000256" key="2">
    <source>
        <dbReference type="SAM" id="SignalP"/>
    </source>
</evidence>
<feature type="transmembrane region" description="Helical" evidence="1">
    <location>
        <begin position="437"/>
        <end position="457"/>
    </location>
</feature>
<protein>
    <submittedName>
        <fullName evidence="4">Uncharacterized protein LOC116413126</fullName>
    </submittedName>
</protein>
<sequence>MLGYQIYIFCVLLCIVKCDKIVCDNQILTDFNNNVIHKEEYCAKAPCIITPCDTGEVIVETLDHKFICKSVNENLPDIIKTELWRLQTVYKFVYKLDKTDMSFDDFRLIQFKDPTMYSDDCGGNWMEIGNLTTSYFLKDGALLLDNRVKGDPFHVRVLKEYIVMFVLKETEGGFTGPHLYIKVLRQDDQTITRINSVLFIGVGMVISSVFLVLTLIIYRMANKKQGLEIWQYNAFLASLTVAVLTRASISLGIWTGTIGCTSCLLLSPLHNAASLSCHMWLNTMIYDICAIYKSLGGRVMAYPMGMMYSVICCTLYACVVPSLVVSVELVLDCVHLNYFSKPMFLDCAVTPKSKLLYQLLPNSMALGISLILTIFTVKYKRKAEAALSFLHLHEVKLYKKNKKRMIVCCSIMMVLLGNSLCEIIVNGIARISSWLEIVLNTYIAYMGLIITIIFITTNKTMLTYCMKFCTSCRNSSWRTTNSVSSINSLKKCEEIDIGIPQENRNRYSKNISFYFETIVARDDTTHPATDLRNQI</sequence>
<evidence type="ECO:0000256" key="1">
    <source>
        <dbReference type="SAM" id="Phobius"/>
    </source>
</evidence>
<feature type="signal peptide" evidence="2">
    <location>
        <begin position="1"/>
        <end position="18"/>
    </location>
</feature>
<keyword evidence="3" id="KW-1185">Reference proteome</keyword>
<evidence type="ECO:0000313" key="4">
    <source>
        <dbReference type="RefSeq" id="XP_052753433.1"/>
    </source>
</evidence>
<feature type="chain" id="PRO_5046373302" evidence="2">
    <location>
        <begin position="19"/>
        <end position="535"/>
    </location>
</feature>
<gene>
    <name evidence="4" type="primary">LOC116413126</name>
</gene>
<dbReference type="Proteomes" id="UP001652740">
    <property type="component" value="Unplaced"/>
</dbReference>
<feature type="transmembrane region" description="Helical" evidence="1">
    <location>
        <begin position="405"/>
        <end position="425"/>
    </location>
</feature>
<proteinExistence type="predicted"/>
<keyword evidence="1" id="KW-0812">Transmembrane</keyword>
<keyword evidence="1" id="KW-1133">Transmembrane helix</keyword>
<dbReference type="PANTHER" id="PTHR46953:SF1">
    <property type="entry name" value="G-PROTEIN COUPLED RECEPTOR MTH-LIKE 1-RELATED"/>
    <property type="match status" value="1"/>
</dbReference>
<feature type="transmembrane region" description="Helical" evidence="1">
    <location>
        <begin position="197"/>
        <end position="218"/>
    </location>
</feature>
<dbReference type="InterPro" id="IPR052808">
    <property type="entry name" value="GPCR_Mth-like"/>
</dbReference>
<dbReference type="GeneID" id="116413126"/>
<accession>A0ABM3MPY1</accession>
<organism evidence="3 4">
    <name type="scientific">Galleria mellonella</name>
    <name type="common">Greater wax moth</name>
    <dbReference type="NCBI Taxonomy" id="7137"/>
    <lineage>
        <taxon>Eukaryota</taxon>
        <taxon>Metazoa</taxon>
        <taxon>Ecdysozoa</taxon>
        <taxon>Arthropoda</taxon>
        <taxon>Hexapoda</taxon>
        <taxon>Insecta</taxon>
        <taxon>Pterygota</taxon>
        <taxon>Neoptera</taxon>
        <taxon>Endopterygota</taxon>
        <taxon>Lepidoptera</taxon>
        <taxon>Glossata</taxon>
        <taxon>Ditrysia</taxon>
        <taxon>Pyraloidea</taxon>
        <taxon>Pyralidae</taxon>
        <taxon>Galleriinae</taxon>
        <taxon>Galleria</taxon>
    </lineage>
</organism>
<feature type="transmembrane region" description="Helical" evidence="1">
    <location>
        <begin position="230"/>
        <end position="253"/>
    </location>
</feature>
<feature type="transmembrane region" description="Helical" evidence="1">
    <location>
        <begin position="307"/>
        <end position="331"/>
    </location>
</feature>
<keyword evidence="2" id="KW-0732">Signal</keyword>
<dbReference type="RefSeq" id="XP_052753433.1">
    <property type="nucleotide sequence ID" value="XM_052897473.1"/>
</dbReference>
<keyword evidence="1" id="KW-0472">Membrane</keyword>
<dbReference type="PANTHER" id="PTHR46953">
    <property type="entry name" value="G-PROTEIN COUPLED RECEPTOR MTH-LIKE 1-RELATED"/>
    <property type="match status" value="1"/>
</dbReference>
<evidence type="ECO:0000313" key="3">
    <source>
        <dbReference type="Proteomes" id="UP001652740"/>
    </source>
</evidence>
<feature type="transmembrane region" description="Helical" evidence="1">
    <location>
        <begin position="359"/>
        <end position="377"/>
    </location>
</feature>
<name>A0ABM3MPY1_GALME</name>